<reference evidence="3" key="1">
    <citation type="journal article" date="2021" name="PeerJ">
        <title>Extensive microbial diversity within the chicken gut microbiome revealed by metagenomics and culture.</title>
        <authorList>
            <person name="Gilroy R."/>
            <person name="Ravi A."/>
            <person name="Getino M."/>
            <person name="Pursley I."/>
            <person name="Horton D.L."/>
            <person name="Alikhan N.F."/>
            <person name="Baker D."/>
            <person name="Gharbi K."/>
            <person name="Hall N."/>
            <person name="Watson M."/>
            <person name="Adriaenssens E.M."/>
            <person name="Foster-Nyarko E."/>
            <person name="Jarju S."/>
            <person name="Secka A."/>
            <person name="Antonio M."/>
            <person name="Oren A."/>
            <person name="Chaudhuri R.R."/>
            <person name="La Ragione R."/>
            <person name="Hildebrand F."/>
            <person name="Pallen M.J."/>
        </authorList>
    </citation>
    <scope>NUCLEOTIDE SEQUENCE</scope>
    <source>
        <strain evidence="3">B5_2728</strain>
    </source>
</reference>
<feature type="domain" description="Metallo-beta-lactamase" evidence="2">
    <location>
        <begin position="31"/>
        <end position="230"/>
    </location>
</feature>
<dbReference type="Pfam" id="PF12706">
    <property type="entry name" value="Lactamase_B_2"/>
    <property type="match status" value="1"/>
</dbReference>
<evidence type="ECO:0000313" key="3">
    <source>
        <dbReference type="EMBL" id="MBU3805981.1"/>
    </source>
</evidence>
<dbReference type="PANTHER" id="PTHR46018:SF2">
    <property type="entry name" value="ZINC PHOSPHODIESTERASE ELAC PROTEIN 1"/>
    <property type="match status" value="1"/>
</dbReference>
<protein>
    <submittedName>
        <fullName evidence="3">MBL fold metallo-hydrolase</fullName>
    </submittedName>
</protein>
<dbReference type="Gene3D" id="3.60.15.10">
    <property type="entry name" value="Ribonuclease Z/Hydroxyacylglutathione hydrolase-like"/>
    <property type="match status" value="1"/>
</dbReference>
<dbReference type="InterPro" id="IPR036866">
    <property type="entry name" value="RibonucZ/Hydroxyglut_hydro"/>
</dbReference>
<sequence>MEKLTVLGTGYAMATRCYNTCFALHQGEELLLVDAGGGNGILRQFEDAKLPVERIHNLIVTHAHTDHLLGVVWVIRKIATMMVDGKFEGNLDIWCHDELVQAITTLVQMTLTKKLQNMMGQRIILHPVQDGERQQIMGHTVTFFDIGSTKIKQFGFRVQQPGQVLTCLGDEPYNPRCKSFVTGTDWLLCEAFCLYADRERFRPYEKNHSTVKDACQLAQELGIKHLVLWHTEDKTYDQRKELYTKEGREFYTGDLYVPYDLEVIQLDSHKEEA</sequence>
<evidence type="ECO:0000313" key="4">
    <source>
        <dbReference type="Proteomes" id="UP000713596"/>
    </source>
</evidence>
<dbReference type="EMBL" id="JAHLFP010000028">
    <property type="protein sequence ID" value="MBU3805981.1"/>
    <property type="molecule type" value="Genomic_DNA"/>
</dbReference>
<dbReference type="PANTHER" id="PTHR46018">
    <property type="entry name" value="ZINC PHOSPHODIESTERASE ELAC PROTEIN 1"/>
    <property type="match status" value="1"/>
</dbReference>
<reference evidence="3" key="2">
    <citation type="submission" date="2021-04" db="EMBL/GenBank/DDBJ databases">
        <authorList>
            <person name="Gilroy R."/>
        </authorList>
    </citation>
    <scope>NUCLEOTIDE SEQUENCE</scope>
    <source>
        <strain evidence="3">B5_2728</strain>
    </source>
</reference>
<evidence type="ECO:0000256" key="1">
    <source>
        <dbReference type="ARBA" id="ARBA00022759"/>
    </source>
</evidence>
<keyword evidence="1" id="KW-0255">Endonuclease</keyword>
<comment type="caution">
    <text evidence="3">The sequence shown here is derived from an EMBL/GenBank/DDBJ whole genome shotgun (WGS) entry which is preliminary data.</text>
</comment>
<evidence type="ECO:0000259" key="2">
    <source>
        <dbReference type="Pfam" id="PF12706"/>
    </source>
</evidence>
<gene>
    <name evidence="3" type="ORF">H9882_03710</name>
</gene>
<organism evidence="3 4">
    <name type="scientific">Candidatus Allofournierella pullistercoris</name>
    <dbReference type="NCBI Taxonomy" id="2838597"/>
    <lineage>
        <taxon>Bacteria</taxon>
        <taxon>Bacillati</taxon>
        <taxon>Bacillota</taxon>
        <taxon>Clostridia</taxon>
        <taxon>Eubacteriales</taxon>
        <taxon>Oscillospiraceae</taxon>
        <taxon>Allofournierella</taxon>
    </lineage>
</organism>
<dbReference type="SUPFAM" id="SSF56281">
    <property type="entry name" value="Metallo-hydrolase/oxidoreductase"/>
    <property type="match status" value="1"/>
</dbReference>
<proteinExistence type="predicted"/>
<dbReference type="Proteomes" id="UP000713596">
    <property type="component" value="Unassembled WGS sequence"/>
</dbReference>
<dbReference type="AlphaFoldDB" id="A0A948T2F4"/>
<keyword evidence="1" id="KW-0378">Hydrolase</keyword>
<dbReference type="InterPro" id="IPR001279">
    <property type="entry name" value="Metallo-B-lactamas"/>
</dbReference>
<accession>A0A948T2F4</accession>
<dbReference type="GO" id="GO:0042781">
    <property type="term" value="F:3'-tRNA processing endoribonuclease activity"/>
    <property type="evidence" value="ECO:0007669"/>
    <property type="project" value="TreeGrafter"/>
</dbReference>
<keyword evidence="1" id="KW-0540">Nuclease</keyword>
<name>A0A948T2F4_9FIRM</name>